<protein>
    <submittedName>
        <fullName evidence="2">Uncharacterized protein</fullName>
    </submittedName>
</protein>
<gene>
    <name evidence="2" type="ORF">P691DRAFT_214834</name>
</gene>
<keyword evidence="1" id="KW-1133">Transmembrane helix</keyword>
<feature type="transmembrane region" description="Helical" evidence="1">
    <location>
        <begin position="140"/>
        <end position="162"/>
    </location>
</feature>
<dbReference type="OrthoDB" id="2641762at2759"/>
<reference evidence="2" key="1">
    <citation type="submission" date="2020-11" db="EMBL/GenBank/DDBJ databases">
        <authorList>
            <consortium name="DOE Joint Genome Institute"/>
            <person name="Ahrendt S."/>
            <person name="Riley R."/>
            <person name="Andreopoulos W."/>
            <person name="Labutti K."/>
            <person name="Pangilinan J."/>
            <person name="Ruiz-Duenas F.J."/>
            <person name="Barrasa J.M."/>
            <person name="Sanchez-Garcia M."/>
            <person name="Camarero S."/>
            <person name="Miyauchi S."/>
            <person name="Serrano A."/>
            <person name="Linde D."/>
            <person name="Babiker R."/>
            <person name="Drula E."/>
            <person name="Ayuso-Fernandez I."/>
            <person name="Pacheco R."/>
            <person name="Padilla G."/>
            <person name="Ferreira P."/>
            <person name="Barriuso J."/>
            <person name="Kellner H."/>
            <person name="Castanera R."/>
            <person name="Alfaro M."/>
            <person name="Ramirez L."/>
            <person name="Pisabarro A.G."/>
            <person name="Kuo A."/>
            <person name="Tritt A."/>
            <person name="Lipzen A."/>
            <person name="He G."/>
            <person name="Yan M."/>
            <person name="Ng V."/>
            <person name="Cullen D."/>
            <person name="Martin F."/>
            <person name="Rosso M.-N."/>
            <person name="Henrissat B."/>
            <person name="Hibbett D."/>
            <person name="Martinez A.T."/>
            <person name="Grigoriev I.V."/>
        </authorList>
    </citation>
    <scope>NUCLEOTIDE SEQUENCE</scope>
    <source>
        <strain evidence="2">MF-IS2</strain>
    </source>
</reference>
<keyword evidence="3" id="KW-1185">Reference proteome</keyword>
<organism evidence="2 3">
    <name type="scientific">Macrolepiota fuliginosa MF-IS2</name>
    <dbReference type="NCBI Taxonomy" id="1400762"/>
    <lineage>
        <taxon>Eukaryota</taxon>
        <taxon>Fungi</taxon>
        <taxon>Dikarya</taxon>
        <taxon>Basidiomycota</taxon>
        <taxon>Agaricomycotina</taxon>
        <taxon>Agaricomycetes</taxon>
        <taxon>Agaricomycetidae</taxon>
        <taxon>Agaricales</taxon>
        <taxon>Agaricineae</taxon>
        <taxon>Agaricaceae</taxon>
        <taxon>Macrolepiota</taxon>
    </lineage>
</organism>
<proteinExistence type="predicted"/>
<evidence type="ECO:0000256" key="1">
    <source>
        <dbReference type="SAM" id="Phobius"/>
    </source>
</evidence>
<name>A0A9P5XAF8_9AGAR</name>
<evidence type="ECO:0000313" key="2">
    <source>
        <dbReference type="EMBL" id="KAF9446276.1"/>
    </source>
</evidence>
<evidence type="ECO:0000313" key="3">
    <source>
        <dbReference type="Proteomes" id="UP000807342"/>
    </source>
</evidence>
<feature type="transmembrane region" description="Helical" evidence="1">
    <location>
        <begin position="20"/>
        <end position="40"/>
    </location>
</feature>
<feature type="transmembrane region" description="Helical" evidence="1">
    <location>
        <begin position="174"/>
        <end position="196"/>
    </location>
</feature>
<keyword evidence="1" id="KW-0472">Membrane</keyword>
<feature type="transmembrane region" description="Helical" evidence="1">
    <location>
        <begin position="247"/>
        <end position="266"/>
    </location>
</feature>
<keyword evidence="1" id="KW-0812">Transmembrane</keyword>
<comment type="caution">
    <text evidence="2">The sequence shown here is derived from an EMBL/GenBank/DDBJ whole genome shotgun (WGS) entry which is preliminary data.</text>
</comment>
<feature type="transmembrane region" description="Helical" evidence="1">
    <location>
        <begin position="217"/>
        <end position="241"/>
    </location>
</feature>
<accession>A0A9P5XAF8</accession>
<dbReference type="AlphaFoldDB" id="A0A9P5XAF8"/>
<feature type="transmembrane region" description="Helical" evidence="1">
    <location>
        <begin position="52"/>
        <end position="72"/>
    </location>
</feature>
<sequence>MSDKQLLLWEDLNLITPTTINGVLYGIAMSLYVLSARSFYPQFKDPHQWRHATFMFVYTSVMLFSGIAVLALSTQEIQLSYIKHNTFLGEPVTFDQFYVPRQPDGIANNVFGIIVDFLTAGIQIWRLWIIYNATRHATTIIVLPVLLFLCLVVMDIVCTLPLSNSDVPAVAIRLAMTSQLVITVFVTISVISRLLYIRRRHIKLMGATDISKQYVSIVAMLIESYVLESVWILMLLLSYFLDNIAMFTLLINCDAIEVIAYLLVIYRVSTGGGWSKQTEGQISSLYFREERDTHTVGLEVATQTSQALPGANMVTLSPDHSAV</sequence>
<dbReference type="EMBL" id="MU151254">
    <property type="protein sequence ID" value="KAF9446276.1"/>
    <property type="molecule type" value="Genomic_DNA"/>
</dbReference>
<dbReference type="Proteomes" id="UP000807342">
    <property type="component" value="Unassembled WGS sequence"/>
</dbReference>
<feature type="transmembrane region" description="Helical" evidence="1">
    <location>
        <begin position="106"/>
        <end position="128"/>
    </location>
</feature>